<accession>A0AA39HK76</accession>
<dbReference type="AlphaFoldDB" id="A0AA39HK76"/>
<gene>
    <name evidence="1" type="ORF">QR680_018437</name>
</gene>
<name>A0AA39HK76_9BILA</name>
<reference evidence="1" key="1">
    <citation type="submission" date="2023-06" db="EMBL/GenBank/DDBJ databases">
        <title>Genomic analysis of the entomopathogenic nematode Steinernema hermaphroditum.</title>
        <authorList>
            <person name="Schwarz E.M."/>
            <person name="Heppert J.K."/>
            <person name="Baniya A."/>
            <person name="Schwartz H.T."/>
            <person name="Tan C.-H."/>
            <person name="Antoshechkin I."/>
            <person name="Sternberg P.W."/>
            <person name="Goodrich-Blair H."/>
            <person name="Dillman A.R."/>
        </authorList>
    </citation>
    <scope>NUCLEOTIDE SEQUENCE</scope>
    <source>
        <strain evidence="1">PS9179</strain>
        <tissue evidence="1">Whole animal</tissue>
    </source>
</reference>
<dbReference type="Proteomes" id="UP001175271">
    <property type="component" value="Unassembled WGS sequence"/>
</dbReference>
<comment type="caution">
    <text evidence="1">The sequence shown here is derived from an EMBL/GenBank/DDBJ whole genome shotgun (WGS) entry which is preliminary data.</text>
</comment>
<sequence>MEGPWGPPGEPGEPASYYPYYPCGVSQILTPIYTRHGGATQKDPLAQESTIFLSQRELRRQDLLLSIEIDIVF</sequence>
<proteinExistence type="predicted"/>
<keyword evidence="2" id="KW-1185">Reference proteome</keyword>
<dbReference type="EMBL" id="JAUCMV010000004">
    <property type="protein sequence ID" value="KAK0406209.1"/>
    <property type="molecule type" value="Genomic_DNA"/>
</dbReference>
<organism evidence="1 2">
    <name type="scientific">Steinernema hermaphroditum</name>
    <dbReference type="NCBI Taxonomy" id="289476"/>
    <lineage>
        <taxon>Eukaryota</taxon>
        <taxon>Metazoa</taxon>
        <taxon>Ecdysozoa</taxon>
        <taxon>Nematoda</taxon>
        <taxon>Chromadorea</taxon>
        <taxon>Rhabditida</taxon>
        <taxon>Tylenchina</taxon>
        <taxon>Panagrolaimomorpha</taxon>
        <taxon>Strongyloidoidea</taxon>
        <taxon>Steinernematidae</taxon>
        <taxon>Steinernema</taxon>
    </lineage>
</organism>
<protein>
    <submittedName>
        <fullName evidence="1">Uncharacterized protein</fullName>
    </submittedName>
</protein>
<evidence type="ECO:0000313" key="2">
    <source>
        <dbReference type="Proteomes" id="UP001175271"/>
    </source>
</evidence>
<evidence type="ECO:0000313" key="1">
    <source>
        <dbReference type="EMBL" id="KAK0406209.1"/>
    </source>
</evidence>